<dbReference type="SUPFAM" id="SSF64288">
    <property type="entry name" value="Chorismate lyase-like"/>
    <property type="match status" value="1"/>
</dbReference>
<dbReference type="Pfam" id="PF00392">
    <property type="entry name" value="GntR"/>
    <property type="match status" value="1"/>
</dbReference>
<dbReference type="PANTHER" id="PTHR44846:SF1">
    <property type="entry name" value="MANNOSYL-D-GLYCERATE TRANSPORT_METABOLISM SYSTEM REPRESSOR MNGR-RELATED"/>
    <property type="match status" value="1"/>
</dbReference>
<gene>
    <name evidence="5" type="ORF">AB5J58_40220</name>
</gene>
<keyword evidence="1" id="KW-0805">Transcription regulation</keyword>
<accession>A0AB39MI27</accession>
<dbReference type="GO" id="GO:0003677">
    <property type="term" value="F:DNA binding"/>
    <property type="evidence" value="ECO:0007669"/>
    <property type="project" value="UniProtKB-KW"/>
</dbReference>
<dbReference type="InterPro" id="IPR036388">
    <property type="entry name" value="WH-like_DNA-bd_sf"/>
</dbReference>
<dbReference type="SMART" id="SM00866">
    <property type="entry name" value="UTRA"/>
    <property type="match status" value="1"/>
</dbReference>
<dbReference type="GO" id="GO:0003700">
    <property type="term" value="F:DNA-binding transcription factor activity"/>
    <property type="evidence" value="ECO:0007669"/>
    <property type="project" value="InterPro"/>
</dbReference>
<dbReference type="CDD" id="cd07377">
    <property type="entry name" value="WHTH_GntR"/>
    <property type="match status" value="1"/>
</dbReference>
<reference evidence="5" key="1">
    <citation type="submission" date="2024-07" db="EMBL/GenBank/DDBJ databases">
        <authorList>
            <person name="Yu S.T."/>
        </authorList>
    </citation>
    <scope>NUCLEOTIDE SEQUENCE</scope>
    <source>
        <strain evidence="5">R08</strain>
    </source>
</reference>
<name>A0AB39MI27_9ACTN</name>
<feature type="domain" description="HTH gntR-type" evidence="4">
    <location>
        <begin position="4"/>
        <end position="74"/>
    </location>
</feature>
<evidence type="ECO:0000256" key="1">
    <source>
        <dbReference type="ARBA" id="ARBA00023015"/>
    </source>
</evidence>
<dbReference type="RefSeq" id="WP_369191065.1">
    <property type="nucleotide sequence ID" value="NZ_CP163431.1"/>
</dbReference>
<dbReference type="Gene3D" id="3.40.1410.10">
    <property type="entry name" value="Chorismate lyase-like"/>
    <property type="match status" value="1"/>
</dbReference>
<dbReference type="Gene3D" id="1.10.10.10">
    <property type="entry name" value="Winged helix-like DNA-binding domain superfamily/Winged helix DNA-binding domain"/>
    <property type="match status" value="1"/>
</dbReference>
<evidence type="ECO:0000313" key="5">
    <source>
        <dbReference type="EMBL" id="XDQ06015.1"/>
    </source>
</evidence>
<organism evidence="5">
    <name type="scientific">Streptomyces sp. R08</name>
    <dbReference type="NCBI Taxonomy" id="3238624"/>
    <lineage>
        <taxon>Bacteria</taxon>
        <taxon>Bacillati</taxon>
        <taxon>Actinomycetota</taxon>
        <taxon>Actinomycetes</taxon>
        <taxon>Kitasatosporales</taxon>
        <taxon>Streptomycetaceae</taxon>
        <taxon>Streptomyces</taxon>
    </lineage>
</organism>
<dbReference type="PANTHER" id="PTHR44846">
    <property type="entry name" value="MANNOSYL-D-GLYCERATE TRANSPORT/METABOLISM SYSTEM REPRESSOR MNGR-RELATED"/>
    <property type="match status" value="1"/>
</dbReference>
<dbReference type="Pfam" id="PF07702">
    <property type="entry name" value="UTRA"/>
    <property type="match status" value="1"/>
</dbReference>
<dbReference type="InterPro" id="IPR028978">
    <property type="entry name" value="Chorismate_lyase_/UTRA_dom_sf"/>
</dbReference>
<keyword evidence="3" id="KW-0804">Transcription</keyword>
<keyword evidence="2" id="KW-0238">DNA-binding</keyword>
<dbReference type="InterPro" id="IPR050679">
    <property type="entry name" value="Bact_HTH_transcr_reg"/>
</dbReference>
<dbReference type="SMART" id="SM00345">
    <property type="entry name" value="HTH_GNTR"/>
    <property type="match status" value="1"/>
</dbReference>
<protein>
    <submittedName>
        <fullName evidence="5">GntR family transcriptional regulator</fullName>
    </submittedName>
</protein>
<dbReference type="AlphaFoldDB" id="A0AB39MI27"/>
<dbReference type="InterPro" id="IPR011663">
    <property type="entry name" value="UTRA"/>
</dbReference>
<evidence type="ECO:0000256" key="3">
    <source>
        <dbReference type="ARBA" id="ARBA00023163"/>
    </source>
</evidence>
<dbReference type="PRINTS" id="PR00035">
    <property type="entry name" value="HTHGNTR"/>
</dbReference>
<dbReference type="GO" id="GO:0045892">
    <property type="term" value="P:negative regulation of DNA-templated transcription"/>
    <property type="evidence" value="ECO:0007669"/>
    <property type="project" value="TreeGrafter"/>
</dbReference>
<sequence length="276" mass="30356">MVSGESRWEKRERIRTHLLDLVEETGPGRPLPGERQLCEELGVSRPTLRAVVDDFVRDGLLVREHGRGVFVARAKVAQHLSGAAPGQAQGLGVGGVDGTWASRTLDFKTVAAGPRIGRRLGIAPSEQILRITRLRTVDGDPMCVETLHVPHALVPGLTARDLETDSFYRLLGRRYEILLTDAAQSIEPTVVDEWEAEVLGVSVHTPALLFERAARDADGRVVEFTRSVYRGDRYRIFTRLSLAARPDGGRVVEGSWSAATTVPGADTLVFDPYWTN</sequence>
<evidence type="ECO:0000256" key="2">
    <source>
        <dbReference type="ARBA" id="ARBA00023125"/>
    </source>
</evidence>
<dbReference type="EMBL" id="CP163431">
    <property type="protein sequence ID" value="XDQ06015.1"/>
    <property type="molecule type" value="Genomic_DNA"/>
</dbReference>
<dbReference type="InterPro" id="IPR036390">
    <property type="entry name" value="WH_DNA-bd_sf"/>
</dbReference>
<dbReference type="SUPFAM" id="SSF46785">
    <property type="entry name" value="Winged helix' DNA-binding domain"/>
    <property type="match status" value="1"/>
</dbReference>
<proteinExistence type="predicted"/>
<evidence type="ECO:0000259" key="4">
    <source>
        <dbReference type="PROSITE" id="PS50949"/>
    </source>
</evidence>
<dbReference type="PROSITE" id="PS50949">
    <property type="entry name" value="HTH_GNTR"/>
    <property type="match status" value="1"/>
</dbReference>
<dbReference type="InterPro" id="IPR000524">
    <property type="entry name" value="Tscrpt_reg_HTH_GntR"/>
</dbReference>